<evidence type="ECO:0008006" key="3">
    <source>
        <dbReference type="Google" id="ProtNLM"/>
    </source>
</evidence>
<dbReference type="Proteomes" id="UP000348942">
    <property type="component" value="Chromosome 1"/>
</dbReference>
<name>A0A5Q0TE90_9VIBR</name>
<dbReference type="EMBL" id="CP045699">
    <property type="protein sequence ID" value="QGA65468.1"/>
    <property type="molecule type" value="Genomic_DNA"/>
</dbReference>
<organism evidence="1 2">
    <name type="scientific">Vibrio algicola</name>
    <dbReference type="NCBI Taxonomy" id="2662262"/>
    <lineage>
        <taxon>Bacteria</taxon>
        <taxon>Pseudomonadati</taxon>
        <taxon>Pseudomonadota</taxon>
        <taxon>Gammaproteobacteria</taxon>
        <taxon>Vibrionales</taxon>
        <taxon>Vibrionaceae</taxon>
        <taxon>Vibrio</taxon>
    </lineage>
</organism>
<evidence type="ECO:0000313" key="1">
    <source>
        <dbReference type="EMBL" id="QGA65468.1"/>
    </source>
</evidence>
<proteinExistence type="predicted"/>
<protein>
    <recommendedName>
        <fullName evidence="3">ATP-binding protein</fullName>
    </recommendedName>
</protein>
<dbReference type="AlphaFoldDB" id="A0A5Q0TE90"/>
<gene>
    <name evidence="1" type="ORF">GFB47_08605</name>
</gene>
<dbReference type="InterPro" id="IPR027417">
    <property type="entry name" value="P-loop_NTPase"/>
</dbReference>
<reference evidence="1 2" key="1">
    <citation type="submission" date="2019-10" db="EMBL/GenBank/DDBJ databases">
        <title>Vibrio sp. nov., isolated from Coralline algae surface.</title>
        <authorList>
            <person name="Geng Y."/>
            <person name="Zhang X."/>
        </authorList>
    </citation>
    <scope>NUCLEOTIDE SEQUENCE [LARGE SCALE GENOMIC DNA]</scope>
    <source>
        <strain evidence="1 2">SM1977</strain>
    </source>
</reference>
<dbReference type="RefSeq" id="WP_153447616.1">
    <property type="nucleotide sequence ID" value="NZ_CP045699.1"/>
</dbReference>
<keyword evidence="2" id="KW-1185">Reference proteome</keyword>
<accession>A0A5Q0TE90</accession>
<dbReference type="SUPFAM" id="SSF52540">
    <property type="entry name" value="P-loop containing nucleoside triphosphate hydrolases"/>
    <property type="match status" value="1"/>
</dbReference>
<evidence type="ECO:0000313" key="2">
    <source>
        <dbReference type="Proteomes" id="UP000348942"/>
    </source>
</evidence>
<sequence length="1120" mass="126016">MTLSKHYSISTRHQRSTRIDSDLNSAFFPGLVYHGTAQTALETLFRQYSQTGQRAYTLTGPYGSGKSTVALLLTGLLSHDNELRSTALNVINQDSTKLLKESIEFKKGWLQIRSVGGVNSPVATFWQATLSALKEHPNTINLFNRYQKLTVETDAELIRTWEALFLEANNLIDGVLLLADEMGKSLEFINKNKGELHLFQDIAEVLGRTPTPVIFIGLLHQAFSEYAKDRGTKLQEEWGKIQGRYNDIIYNVSTDETVALIGQSIVNESNLTHQDDIYVKAVLNALNDKKERKTLLKERLEQCAPLHPLSALLLGPISKRRFSQNERSTFSFLNSHEQNSFQLFLQTAIDKDARYDLVNLWDYLEVNLEHAILSSPDGHAWATATESIRQAIQKGLPEIAIGVLKNIALITLFGKPANLTATESLLLASTQVKDKNELDEYLSMLKDKSCIIYRKHLSSWMVFEGSDLDLQGLVESTIEQINDPKEAIDYIQYTDQVIAKGHYHTTGTLRWAEQQIVTSAANIDLQEIENSDSAAFVSFILILQSDPAYDLKDASLQSEKVILAIADNSEDIVTLAKECYALELIKSDKETGRILQHDKVAQKEYEGRRINAEIALSNAISNSFNNSHWFYKGKEYSTESLSHISTLAADHIYNCSPKIKNELVNRNKLSGTAVSALKKLLEAMLEHEDQEYLGITGFPPEKSMYISCLKNTAIHSEIEDGNKHWHVDNLSPALDAVFNAALALIKEQEGETVPLSAIKTLWSQAPYGLTQGLIPIYLFAFVKSIGQDLAFYEKDLSGDFAFITEPDIDYVHKLIKTPQDLAVKFIILKEEEKNWLQYLRGFASSEASRGISTNQDISNSVLAVATPLVTGMHNLPQWVKNAHQFIKDDPKKNKLVISIRDLFLQANDPHSLLFKDLVNLLDPKDMLNNLERIELLEECFKTLKEKHEKTLLGFKNQVQSFFPETGEELASMCNVVINSSGDSNLHNFALDLAKSEQGLINWIESMLQTISGRIKQNWNEEILATAINKVSDYAQSFLSVVKSQSSKGENTSPVKTKLVSLVLEDDDGKLVSYKKEIRLTDSKQLKTTIETLKSDLESLDEFDKINVLQYMLKETLEAQD</sequence>